<sequence>MKCAVSDFDRTLYIDGCISANNLNAIGAWQAAGNRFIIATGRNESSVRMFLEKYSIKPDALILNNGAILLDGTGKELFCRTIDDHTAREVLWYLHGLGEEGSGVSMRGGKVNVLSSSGATTQKTCDGQISIDQIHCLKEIVQIHRRRKDVPWIRELCARLNDRFPKISAYANVWNGDIVAKGVNKSAAVEWIARHWGGIDEIRVIGDSANDLQMIKDYNGATLRNGDSDVRAAASMIVEDVAEYLSMP</sequence>
<dbReference type="SUPFAM" id="SSF56784">
    <property type="entry name" value="HAD-like"/>
    <property type="match status" value="1"/>
</dbReference>
<dbReference type="InterPro" id="IPR006379">
    <property type="entry name" value="HAD-SF_hydro_IIB"/>
</dbReference>
<dbReference type="Proteomes" id="UP000028525">
    <property type="component" value="Unassembled WGS sequence"/>
</dbReference>
<dbReference type="STRING" id="29354.IO98_13070"/>
<dbReference type="OrthoDB" id="306707at2"/>
<dbReference type="PANTHER" id="PTHR10000:SF8">
    <property type="entry name" value="HAD SUPERFAMILY HYDROLASE-LIKE, TYPE 3"/>
    <property type="match status" value="1"/>
</dbReference>
<dbReference type="InterPro" id="IPR023214">
    <property type="entry name" value="HAD_sf"/>
</dbReference>
<reference evidence="1 2" key="1">
    <citation type="submission" date="2014-07" db="EMBL/GenBank/DDBJ databases">
        <title>Draft genome of Clostridium celerecrescens 152B isolated from sediments associated with methane hydrate from Krishna Godavari basin.</title>
        <authorList>
            <person name="Honkalas V.S."/>
            <person name="Dabir A.P."/>
            <person name="Arora P."/>
            <person name="Dhakephalkar P.K."/>
        </authorList>
    </citation>
    <scope>NUCLEOTIDE SEQUENCE [LARGE SCALE GENOMIC DNA]</scope>
    <source>
        <strain evidence="1 2">152B</strain>
    </source>
</reference>
<evidence type="ECO:0000313" key="2">
    <source>
        <dbReference type="Proteomes" id="UP000028525"/>
    </source>
</evidence>
<dbReference type="Gene3D" id="3.40.50.1000">
    <property type="entry name" value="HAD superfamily/HAD-like"/>
    <property type="match status" value="1"/>
</dbReference>
<protein>
    <submittedName>
        <fullName evidence="1">Haloacid dehalogenase</fullName>
    </submittedName>
</protein>
<dbReference type="InterPro" id="IPR036412">
    <property type="entry name" value="HAD-like_sf"/>
</dbReference>
<dbReference type="AlphaFoldDB" id="A0A084JKZ2"/>
<dbReference type="RefSeq" id="WP_038281618.1">
    <property type="nucleotide sequence ID" value="NZ_JPME01000015.1"/>
</dbReference>
<evidence type="ECO:0000313" key="1">
    <source>
        <dbReference type="EMBL" id="KEZ89626.1"/>
    </source>
</evidence>
<dbReference type="NCBIfam" id="TIGR01484">
    <property type="entry name" value="HAD-SF-IIB"/>
    <property type="match status" value="1"/>
</dbReference>
<name>A0A084JKZ2_9FIRM</name>
<comment type="caution">
    <text evidence="1">The sequence shown here is derived from an EMBL/GenBank/DDBJ whole genome shotgun (WGS) entry which is preliminary data.</text>
</comment>
<dbReference type="GO" id="GO:0005829">
    <property type="term" value="C:cytosol"/>
    <property type="evidence" value="ECO:0007669"/>
    <property type="project" value="TreeGrafter"/>
</dbReference>
<dbReference type="Gene3D" id="3.30.1240.10">
    <property type="match status" value="1"/>
</dbReference>
<gene>
    <name evidence="1" type="ORF">IO98_13070</name>
</gene>
<accession>A0A084JKZ2</accession>
<dbReference type="GO" id="GO:0016791">
    <property type="term" value="F:phosphatase activity"/>
    <property type="evidence" value="ECO:0007669"/>
    <property type="project" value="TreeGrafter"/>
</dbReference>
<proteinExistence type="predicted"/>
<keyword evidence="2" id="KW-1185">Reference proteome</keyword>
<dbReference type="PANTHER" id="PTHR10000">
    <property type="entry name" value="PHOSPHOSERINE PHOSPHATASE"/>
    <property type="match status" value="1"/>
</dbReference>
<dbReference type="Pfam" id="PF08282">
    <property type="entry name" value="Hydrolase_3"/>
    <property type="match status" value="1"/>
</dbReference>
<dbReference type="EMBL" id="JPME01000015">
    <property type="protein sequence ID" value="KEZ89626.1"/>
    <property type="molecule type" value="Genomic_DNA"/>
</dbReference>
<organism evidence="1 2">
    <name type="scientific">Lacrimispora celerecrescens</name>
    <dbReference type="NCBI Taxonomy" id="29354"/>
    <lineage>
        <taxon>Bacteria</taxon>
        <taxon>Bacillati</taxon>
        <taxon>Bacillota</taxon>
        <taxon>Clostridia</taxon>
        <taxon>Lachnospirales</taxon>
        <taxon>Lachnospiraceae</taxon>
        <taxon>Lacrimispora</taxon>
    </lineage>
</organism>
<dbReference type="GO" id="GO:0000287">
    <property type="term" value="F:magnesium ion binding"/>
    <property type="evidence" value="ECO:0007669"/>
    <property type="project" value="TreeGrafter"/>
</dbReference>